<evidence type="ECO:0000313" key="2">
    <source>
        <dbReference type="Proteomes" id="UP000251995"/>
    </source>
</evidence>
<dbReference type="CDD" id="cd21631">
    <property type="entry name" value="RHH_CopG_NikR-like"/>
    <property type="match status" value="1"/>
</dbReference>
<name>A0A344UWT4_9ACTN</name>
<dbReference type="KEGG" id="acij:JS278_02594"/>
<evidence type="ECO:0000313" key="1">
    <source>
        <dbReference type="EMBL" id="AXE39732.1"/>
    </source>
</evidence>
<dbReference type="OrthoDB" id="5191872at2"/>
<dbReference type="Proteomes" id="UP000251995">
    <property type="component" value="Chromosome"/>
</dbReference>
<organism evidence="1 2">
    <name type="scientific">Acidipropionibacterium virtanenii</name>
    <dbReference type="NCBI Taxonomy" id="2057246"/>
    <lineage>
        <taxon>Bacteria</taxon>
        <taxon>Bacillati</taxon>
        <taxon>Actinomycetota</taxon>
        <taxon>Actinomycetes</taxon>
        <taxon>Propionibacteriales</taxon>
        <taxon>Propionibacteriaceae</taxon>
        <taxon>Acidipropionibacterium</taxon>
    </lineage>
</organism>
<dbReference type="EMBL" id="CP025198">
    <property type="protein sequence ID" value="AXE39732.1"/>
    <property type="molecule type" value="Genomic_DNA"/>
</dbReference>
<reference evidence="1 2" key="1">
    <citation type="submission" date="2017-12" db="EMBL/GenBank/DDBJ databases">
        <title>The whole genome sequence of the Acidipropionibacterium virtanenii sp. nov. type strain JS278.</title>
        <authorList>
            <person name="Laine P."/>
            <person name="Deptula P."/>
            <person name="Varmanen P."/>
            <person name="Auvinen P."/>
        </authorList>
    </citation>
    <scope>NUCLEOTIDE SEQUENCE [LARGE SCALE GENOMIC DNA]</scope>
    <source>
        <strain evidence="1 2">JS278</strain>
    </source>
</reference>
<dbReference type="AlphaFoldDB" id="A0A344UWT4"/>
<protein>
    <submittedName>
        <fullName evidence="1">Uncharacterized protein</fullName>
    </submittedName>
</protein>
<sequence length="73" mass="8185">MSDLTPEQLDEITADFEAGWSEHRLDAAEVRWGPGFAHVLPDDVRQALHRRALDEGLTDAELIERAVRAYLAA</sequence>
<gene>
    <name evidence="1" type="ORF">JS278_02594</name>
</gene>
<accession>A0A344UWT4</accession>
<dbReference type="RefSeq" id="WP_114045562.1">
    <property type="nucleotide sequence ID" value="NZ_CP025198.1"/>
</dbReference>
<keyword evidence="2" id="KW-1185">Reference proteome</keyword>
<proteinExistence type="predicted"/>